<evidence type="ECO:0000256" key="3">
    <source>
        <dbReference type="ARBA" id="ARBA00013008"/>
    </source>
</evidence>
<dbReference type="GO" id="GO:0006520">
    <property type="term" value="P:amino acid metabolic process"/>
    <property type="evidence" value="ECO:0007669"/>
    <property type="project" value="InterPro"/>
</dbReference>
<comment type="similarity">
    <text evidence="2">Belongs to the aspartate/ornithine carbamoyltransferase superfamily. ATCase family.</text>
</comment>
<sequence length="308" mass="34969">MAINTSVKHILTAGQFNKEDLENILQRTEVMEKECKSGEVKKLLTNKIVACIFFEPSTRTRLSFSAAALKLGAQIISAENAALDFSVHKGESIEDTARMILSYADLMVMRHPRAGSVSLAAEVAKKPVINAGDGGNEHPTQAVLDLYTIKKRLGRLDDLNIAFGFDPKHSRTIRSLALLLTHYKNNRFTFVCSEALAPLPEFLKDLEKRGARFEVISNLDRWQDYDIFYANRLQEERFKDKNEFEKYRRDFVITRKLVEGSKTMILDPLPRIDEIELGVDALPNALYFDQAQNGLYVRMALLLYSMGM</sequence>
<evidence type="ECO:0000256" key="5">
    <source>
        <dbReference type="ARBA" id="ARBA00022975"/>
    </source>
</evidence>
<dbReference type="InterPro" id="IPR036901">
    <property type="entry name" value="Asp/Orn_carbamoylTrfase_sf"/>
</dbReference>
<evidence type="ECO:0000256" key="8">
    <source>
        <dbReference type="NCBIfam" id="TIGR00670"/>
    </source>
</evidence>
<dbReference type="InterPro" id="IPR002082">
    <property type="entry name" value="Asp_carbamoyltransf"/>
</dbReference>
<evidence type="ECO:0000256" key="2">
    <source>
        <dbReference type="ARBA" id="ARBA00008896"/>
    </source>
</evidence>
<gene>
    <name evidence="12" type="ORF">A3D42_02390</name>
</gene>
<dbReference type="Proteomes" id="UP000177777">
    <property type="component" value="Unassembled WGS sequence"/>
</dbReference>
<name>A0A1F6W4X9_9BACT</name>
<evidence type="ECO:0000313" key="13">
    <source>
        <dbReference type="Proteomes" id="UP000177777"/>
    </source>
</evidence>
<dbReference type="PRINTS" id="PR00100">
    <property type="entry name" value="AOTCASE"/>
</dbReference>
<dbReference type="Pfam" id="PF00185">
    <property type="entry name" value="OTCace"/>
    <property type="match status" value="1"/>
</dbReference>
<evidence type="ECO:0000259" key="11">
    <source>
        <dbReference type="Pfam" id="PF02729"/>
    </source>
</evidence>
<dbReference type="EMBL" id="MFUE01000020">
    <property type="protein sequence ID" value="OGI76959.1"/>
    <property type="molecule type" value="Genomic_DNA"/>
</dbReference>
<dbReference type="UniPathway" id="UPA00070">
    <property type="reaction ID" value="UER00116"/>
</dbReference>
<dbReference type="PRINTS" id="PR00101">
    <property type="entry name" value="ATCASE"/>
</dbReference>
<dbReference type="GO" id="GO:0004070">
    <property type="term" value="F:aspartate carbamoyltransferase activity"/>
    <property type="evidence" value="ECO:0007669"/>
    <property type="project" value="UniProtKB-UniRule"/>
</dbReference>
<comment type="pathway">
    <text evidence="1">Pyrimidine metabolism; UMP biosynthesis via de novo pathway; (S)-dihydroorotate from bicarbonate: step 2/3.</text>
</comment>
<evidence type="ECO:0000256" key="9">
    <source>
        <dbReference type="RuleBase" id="RU003634"/>
    </source>
</evidence>
<evidence type="ECO:0000256" key="6">
    <source>
        <dbReference type="ARBA" id="ARBA00043884"/>
    </source>
</evidence>
<dbReference type="GO" id="GO:0006207">
    <property type="term" value="P:'de novo' pyrimidine nucleobase biosynthetic process"/>
    <property type="evidence" value="ECO:0007669"/>
    <property type="project" value="InterPro"/>
</dbReference>
<comment type="caution">
    <text evidence="12">The sequence shown here is derived from an EMBL/GenBank/DDBJ whole genome shotgun (WGS) entry which is preliminary data.</text>
</comment>
<feature type="domain" description="Aspartate/ornithine carbamoyltransferase carbamoyl-P binding" evidence="11">
    <location>
        <begin position="8"/>
        <end position="150"/>
    </location>
</feature>
<dbReference type="PANTHER" id="PTHR45753">
    <property type="entry name" value="ORNITHINE CARBAMOYLTRANSFERASE, MITOCHONDRIAL"/>
    <property type="match status" value="1"/>
</dbReference>
<dbReference type="Gene3D" id="3.40.50.1370">
    <property type="entry name" value="Aspartate/ornithine carbamoyltransferase"/>
    <property type="match status" value="2"/>
</dbReference>
<dbReference type="InterPro" id="IPR006130">
    <property type="entry name" value="Asp/Orn_carbamoylTrfase"/>
</dbReference>
<dbReference type="PROSITE" id="PS00097">
    <property type="entry name" value="CARBAMOYLTRANSFERASE"/>
    <property type="match status" value="1"/>
</dbReference>
<comment type="function">
    <text evidence="6">Catalyzes the condensation of carbamoyl phosphate and aspartate to form carbamoyl aspartate and inorganic phosphate, the committed step in the de novo pyrimidine nucleotide biosynthesis pathway.</text>
</comment>
<proteinExistence type="inferred from homology"/>
<evidence type="ECO:0000313" key="12">
    <source>
        <dbReference type="EMBL" id="OGI76959.1"/>
    </source>
</evidence>
<dbReference type="PANTHER" id="PTHR45753:SF6">
    <property type="entry name" value="ASPARTATE CARBAMOYLTRANSFERASE"/>
    <property type="match status" value="1"/>
</dbReference>
<dbReference type="EC" id="2.1.3.2" evidence="3 8"/>
<dbReference type="Pfam" id="PF02729">
    <property type="entry name" value="OTCace_N"/>
    <property type="match status" value="1"/>
</dbReference>
<dbReference type="SUPFAM" id="SSF53671">
    <property type="entry name" value="Aspartate/ornithine carbamoyltransferase"/>
    <property type="match status" value="1"/>
</dbReference>
<dbReference type="NCBIfam" id="TIGR00670">
    <property type="entry name" value="asp_carb_tr"/>
    <property type="match status" value="1"/>
</dbReference>
<evidence type="ECO:0000259" key="10">
    <source>
        <dbReference type="Pfam" id="PF00185"/>
    </source>
</evidence>
<dbReference type="NCBIfam" id="NF002032">
    <property type="entry name" value="PRK00856.1"/>
    <property type="match status" value="1"/>
</dbReference>
<feature type="domain" description="Aspartate/ornithine carbamoyltransferase Asp/Orn-binding" evidence="10">
    <location>
        <begin position="158"/>
        <end position="304"/>
    </location>
</feature>
<accession>A0A1F6W4X9</accession>
<comment type="catalytic activity">
    <reaction evidence="7">
        <text>carbamoyl phosphate + L-aspartate = N-carbamoyl-L-aspartate + phosphate + H(+)</text>
        <dbReference type="Rhea" id="RHEA:20013"/>
        <dbReference type="ChEBI" id="CHEBI:15378"/>
        <dbReference type="ChEBI" id="CHEBI:29991"/>
        <dbReference type="ChEBI" id="CHEBI:32814"/>
        <dbReference type="ChEBI" id="CHEBI:43474"/>
        <dbReference type="ChEBI" id="CHEBI:58228"/>
        <dbReference type="EC" id="2.1.3.2"/>
    </reaction>
</comment>
<dbReference type="GO" id="GO:0016597">
    <property type="term" value="F:amino acid binding"/>
    <property type="evidence" value="ECO:0007669"/>
    <property type="project" value="InterPro"/>
</dbReference>
<evidence type="ECO:0000256" key="7">
    <source>
        <dbReference type="ARBA" id="ARBA00048859"/>
    </source>
</evidence>
<keyword evidence="4 9" id="KW-0808">Transferase</keyword>
<organism evidence="12 13">
    <name type="scientific">Candidatus Nomurabacteria bacterium RIFCSPHIGHO2_02_FULL_41_18</name>
    <dbReference type="NCBI Taxonomy" id="1801754"/>
    <lineage>
        <taxon>Bacteria</taxon>
        <taxon>Candidatus Nomuraibacteriota</taxon>
    </lineage>
</organism>
<dbReference type="InterPro" id="IPR006132">
    <property type="entry name" value="Asp/Orn_carbamoyltranf_P-bd"/>
</dbReference>
<dbReference type="STRING" id="1801754.A3D42_02390"/>
<evidence type="ECO:0000256" key="4">
    <source>
        <dbReference type="ARBA" id="ARBA00022679"/>
    </source>
</evidence>
<dbReference type="GO" id="GO:0044205">
    <property type="term" value="P:'de novo' UMP biosynthetic process"/>
    <property type="evidence" value="ECO:0007669"/>
    <property type="project" value="UniProtKB-UniPathway"/>
</dbReference>
<keyword evidence="5" id="KW-0665">Pyrimidine biosynthesis</keyword>
<reference evidence="12 13" key="1">
    <citation type="journal article" date="2016" name="Nat. Commun.">
        <title>Thousands of microbial genomes shed light on interconnected biogeochemical processes in an aquifer system.</title>
        <authorList>
            <person name="Anantharaman K."/>
            <person name="Brown C.T."/>
            <person name="Hug L.A."/>
            <person name="Sharon I."/>
            <person name="Castelle C.J."/>
            <person name="Probst A.J."/>
            <person name="Thomas B.C."/>
            <person name="Singh A."/>
            <person name="Wilkins M.J."/>
            <person name="Karaoz U."/>
            <person name="Brodie E.L."/>
            <person name="Williams K.H."/>
            <person name="Hubbard S.S."/>
            <person name="Banfield J.F."/>
        </authorList>
    </citation>
    <scope>NUCLEOTIDE SEQUENCE [LARGE SCALE GENOMIC DNA]</scope>
</reference>
<evidence type="ECO:0000256" key="1">
    <source>
        <dbReference type="ARBA" id="ARBA00004852"/>
    </source>
</evidence>
<protein>
    <recommendedName>
        <fullName evidence="3 8">Aspartate carbamoyltransferase</fullName>
        <ecNumber evidence="3 8">2.1.3.2</ecNumber>
    </recommendedName>
</protein>
<dbReference type="AlphaFoldDB" id="A0A1F6W4X9"/>
<dbReference type="InterPro" id="IPR006131">
    <property type="entry name" value="Asp_carbamoyltransf_Asp/Orn-bd"/>
</dbReference>